<organism evidence="1 2">
    <name type="scientific">Entomophthora muscae</name>
    <dbReference type="NCBI Taxonomy" id="34485"/>
    <lineage>
        <taxon>Eukaryota</taxon>
        <taxon>Fungi</taxon>
        <taxon>Fungi incertae sedis</taxon>
        <taxon>Zoopagomycota</taxon>
        <taxon>Entomophthoromycotina</taxon>
        <taxon>Entomophthoromycetes</taxon>
        <taxon>Entomophthorales</taxon>
        <taxon>Entomophthoraceae</taxon>
        <taxon>Entomophthora</taxon>
    </lineage>
</organism>
<evidence type="ECO:0000313" key="1">
    <source>
        <dbReference type="EMBL" id="KAJ9088396.1"/>
    </source>
</evidence>
<protein>
    <submittedName>
        <fullName evidence="1">Uncharacterized protein</fullName>
    </submittedName>
</protein>
<evidence type="ECO:0000313" key="2">
    <source>
        <dbReference type="Proteomes" id="UP001165960"/>
    </source>
</evidence>
<reference evidence="1" key="1">
    <citation type="submission" date="2022-04" db="EMBL/GenBank/DDBJ databases">
        <title>Genome of the entomopathogenic fungus Entomophthora muscae.</title>
        <authorList>
            <person name="Elya C."/>
            <person name="Lovett B.R."/>
            <person name="Lee E."/>
            <person name="Macias A.M."/>
            <person name="Hajek A.E."/>
            <person name="De Bivort B.L."/>
            <person name="Kasson M.T."/>
            <person name="De Fine Licht H.H."/>
            <person name="Stajich J.E."/>
        </authorList>
    </citation>
    <scope>NUCLEOTIDE SEQUENCE</scope>
    <source>
        <strain evidence="1">Berkeley</strain>
    </source>
</reference>
<dbReference type="Proteomes" id="UP001165960">
    <property type="component" value="Unassembled WGS sequence"/>
</dbReference>
<keyword evidence="2" id="KW-1185">Reference proteome</keyword>
<gene>
    <name evidence="1" type="ORF">DSO57_1023627</name>
</gene>
<accession>A0ACC2UP96</accession>
<sequence length="199" mass="22472">MSEQAAEESEISRLLKVYSRSMQEDILSRVPSDSLLSVPTPITKTLTAEHVTSENSNETTTLLKNDLFEYATPTYLKASCLFIVILIEFGYHYSENTFSTLKSTIKENFQIDNFQYGIFQSSSSLVASILPFLGGVLLENFGIQHGCLLATSFLALSSILIASSFMLKEFYLLVLGNSHLWFRHKLFCSTEATYTWRMV</sequence>
<dbReference type="EMBL" id="QTSX02000124">
    <property type="protein sequence ID" value="KAJ9088396.1"/>
    <property type="molecule type" value="Genomic_DNA"/>
</dbReference>
<name>A0ACC2UP96_9FUNG</name>
<proteinExistence type="predicted"/>
<comment type="caution">
    <text evidence="1">The sequence shown here is derived from an EMBL/GenBank/DDBJ whole genome shotgun (WGS) entry which is preliminary data.</text>
</comment>